<dbReference type="OMA" id="PIPNYLV"/>
<feature type="transmembrane region" description="Helical" evidence="9">
    <location>
        <begin position="182"/>
        <end position="209"/>
    </location>
</feature>
<dbReference type="RefSeq" id="XP_038077311.1">
    <property type="nucleotide sequence ID" value="XM_038221383.1"/>
</dbReference>
<evidence type="ECO:0000313" key="12">
    <source>
        <dbReference type="Proteomes" id="UP000887568"/>
    </source>
</evidence>
<evidence type="ECO:0000256" key="2">
    <source>
        <dbReference type="ARBA" id="ARBA00022475"/>
    </source>
</evidence>
<dbReference type="Pfam" id="PF00001">
    <property type="entry name" value="7tm_1"/>
    <property type="match status" value="1"/>
</dbReference>
<keyword evidence="12" id="KW-1185">Reference proteome</keyword>
<evidence type="ECO:0000256" key="3">
    <source>
        <dbReference type="ARBA" id="ARBA00022692"/>
    </source>
</evidence>
<reference evidence="11" key="1">
    <citation type="submission" date="2022-11" db="UniProtKB">
        <authorList>
            <consortium name="EnsemblMetazoa"/>
        </authorList>
    </citation>
    <scope>IDENTIFICATION</scope>
</reference>
<feature type="transmembrane region" description="Helical" evidence="9">
    <location>
        <begin position="96"/>
        <end position="115"/>
    </location>
</feature>
<dbReference type="Gene3D" id="1.20.1070.10">
    <property type="entry name" value="Rhodopsin 7-helix transmembrane proteins"/>
    <property type="match status" value="1"/>
</dbReference>
<evidence type="ECO:0000256" key="7">
    <source>
        <dbReference type="ARBA" id="ARBA00023170"/>
    </source>
</evidence>
<keyword evidence="6 9" id="KW-0472">Membrane</keyword>
<sequence length="331" mass="36403">METNVTGGAAEEVDALYNFISAVSWCVATPLSLVANIFSLLVVHRSPVRNDITQAYVASVSTIVMGLTLCLGPTAALSSITGGEWILGNGICTVQGLLLAAILSVLSVIMFIFSIERYVYLAHPLRYPVLVTFSRTRVIIAGMAPIGLLAVIFCGILSDWRGLYMSSWHACVPHFKDDIARSVYFCAYLLVKLIPAVIGYALHCSLLLIARRHLRRIIADMPSPHTVRADPTLSRAAVLIFRRLKLNIARWVLLSFFALFFLAMDLIPDLACLYPIPNYLVLPGNIAFLFVSCALPIAHLYSNRSLKRTANQTLGCCSCRCENKNLHSVDV</sequence>
<dbReference type="InterPro" id="IPR050569">
    <property type="entry name" value="TAAR"/>
</dbReference>
<keyword evidence="5" id="KW-0297">G-protein coupled receptor</keyword>
<evidence type="ECO:0000256" key="8">
    <source>
        <dbReference type="ARBA" id="ARBA00023224"/>
    </source>
</evidence>
<feature type="domain" description="G-protein coupled receptors family 1 profile" evidence="10">
    <location>
        <begin position="35"/>
        <end position="299"/>
    </location>
</feature>
<evidence type="ECO:0000256" key="5">
    <source>
        <dbReference type="ARBA" id="ARBA00023040"/>
    </source>
</evidence>
<dbReference type="GeneID" id="119745158"/>
<evidence type="ECO:0000256" key="4">
    <source>
        <dbReference type="ARBA" id="ARBA00022989"/>
    </source>
</evidence>
<evidence type="ECO:0000256" key="1">
    <source>
        <dbReference type="ARBA" id="ARBA00004651"/>
    </source>
</evidence>
<feature type="transmembrane region" description="Helical" evidence="9">
    <location>
        <begin position="279"/>
        <end position="301"/>
    </location>
</feature>
<dbReference type="PANTHER" id="PTHR24249">
    <property type="entry name" value="HISTAMINE RECEPTOR-RELATED G-PROTEIN COUPLED RECEPTOR"/>
    <property type="match status" value="1"/>
</dbReference>
<protein>
    <recommendedName>
        <fullName evidence="10">G-protein coupled receptors family 1 profile domain-containing protein</fullName>
    </recommendedName>
</protein>
<accession>A0A914BNM7</accession>
<evidence type="ECO:0000256" key="9">
    <source>
        <dbReference type="SAM" id="Phobius"/>
    </source>
</evidence>
<dbReference type="SUPFAM" id="SSF81321">
    <property type="entry name" value="Family A G protein-coupled receptor-like"/>
    <property type="match status" value="1"/>
</dbReference>
<keyword evidence="4 9" id="KW-1133">Transmembrane helix</keyword>
<dbReference type="GO" id="GO:0005886">
    <property type="term" value="C:plasma membrane"/>
    <property type="evidence" value="ECO:0007669"/>
    <property type="project" value="UniProtKB-SubCell"/>
</dbReference>
<dbReference type="EnsemblMetazoa" id="XM_038221383.1">
    <property type="protein sequence ID" value="XP_038077311.1"/>
    <property type="gene ID" value="LOC119745158"/>
</dbReference>
<evidence type="ECO:0000259" key="10">
    <source>
        <dbReference type="PROSITE" id="PS50262"/>
    </source>
</evidence>
<dbReference type="CDD" id="cd00637">
    <property type="entry name" value="7tm_classA_rhodopsin-like"/>
    <property type="match status" value="1"/>
</dbReference>
<dbReference type="InterPro" id="IPR017452">
    <property type="entry name" value="GPCR_Rhodpsn_7TM"/>
</dbReference>
<keyword evidence="8" id="KW-0807">Transducer</keyword>
<keyword evidence="7" id="KW-0675">Receptor</keyword>
<evidence type="ECO:0000313" key="11">
    <source>
        <dbReference type="EnsemblMetazoa" id="XP_038077311.1"/>
    </source>
</evidence>
<comment type="subcellular location">
    <subcellularLocation>
        <location evidence="1">Cell membrane</location>
        <topology evidence="1">Multi-pass membrane protein</topology>
    </subcellularLocation>
</comment>
<feature type="transmembrane region" description="Helical" evidence="9">
    <location>
        <begin position="22"/>
        <end position="43"/>
    </location>
</feature>
<proteinExistence type="predicted"/>
<keyword evidence="2" id="KW-1003">Cell membrane</keyword>
<dbReference type="PANTHER" id="PTHR24249:SF418">
    <property type="entry name" value="G-PROTEIN COUPLED RECEPTORS FAMILY 1 PROFILE DOMAIN-CONTAINING PROTEIN"/>
    <property type="match status" value="1"/>
</dbReference>
<dbReference type="InterPro" id="IPR000276">
    <property type="entry name" value="GPCR_Rhodpsn"/>
</dbReference>
<feature type="transmembrane region" description="Helical" evidence="9">
    <location>
        <begin position="55"/>
        <end position="76"/>
    </location>
</feature>
<dbReference type="PROSITE" id="PS50262">
    <property type="entry name" value="G_PROTEIN_RECEP_F1_2"/>
    <property type="match status" value="1"/>
</dbReference>
<organism evidence="11 12">
    <name type="scientific">Patiria miniata</name>
    <name type="common">Bat star</name>
    <name type="synonym">Asterina miniata</name>
    <dbReference type="NCBI Taxonomy" id="46514"/>
    <lineage>
        <taxon>Eukaryota</taxon>
        <taxon>Metazoa</taxon>
        <taxon>Echinodermata</taxon>
        <taxon>Eleutherozoa</taxon>
        <taxon>Asterozoa</taxon>
        <taxon>Asteroidea</taxon>
        <taxon>Valvatacea</taxon>
        <taxon>Valvatida</taxon>
        <taxon>Asterinidae</taxon>
        <taxon>Patiria</taxon>
    </lineage>
</organism>
<dbReference type="OrthoDB" id="10397716at2759"/>
<keyword evidence="3 9" id="KW-0812">Transmembrane</keyword>
<dbReference type="AlphaFoldDB" id="A0A914BNM7"/>
<dbReference type="GO" id="GO:0004930">
    <property type="term" value="F:G protein-coupled receptor activity"/>
    <property type="evidence" value="ECO:0007669"/>
    <property type="project" value="UniProtKB-KW"/>
</dbReference>
<feature type="transmembrane region" description="Helical" evidence="9">
    <location>
        <begin position="136"/>
        <end position="158"/>
    </location>
</feature>
<dbReference type="Proteomes" id="UP000887568">
    <property type="component" value="Unplaced"/>
</dbReference>
<name>A0A914BNM7_PATMI</name>
<evidence type="ECO:0000256" key="6">
    <source>
        <dbReference type="ARBA" id="ARBA00023136"/>
    </source>
</evidence>
<feature type="transmembrane region" description="Helical" evidence="9">
    <location>
        <begin position="248"/>
        <end position="267"/>
    </location>
</feature>